<protein>
    <submittedName>
        <fullName evidence="2">Uncharacterized protein</fullName>
    </submittedName>
</protein>
<organism evidence="2 3">
    <name type="scientific">Alishewanella longhuensis</name>
    <dbReference type="NCBI Taxonomy" id="1091037"/>
    <lineage>
        <taxon>Bacteria</taxon>
        <taxon>Pseudomonadati</taxon>
        <taxon>Pseudomonadota</taxon>
        <taxon>Gammaproteobacteria</taxon>
        <taxon>Alteromonadales</taxon>
        <taxon>Alteromonadaceae</taxon>
        <taxon>Alishewanella</taxon>
    </lineage>
</organism>
<dbReference type="EMBL" id="BNAO01000003">
    <property type="protein sequence ID" value="GHG67956.1"/>
    <property type="molecule type" value="Genomic_DNA"/>
</dbReference>
<feature type="region of interest" description="Disordered" evidence="1">
    <location>
        <begin position="49"/>
        <end position="70"/>
    </location>
</feature>
<sequence length="70" mass="7827">MVIGKVTTKPRNTWLNEYSVELCVTMYAIQSDANKNATSAITEITRLKNRGNSKSHESIELTPKSLTDIN</sequence>
<evidence type="ECO:0000313" key="2">
    <source>
        <dbReference type="EMBL" id="GHG67956.1"/>
    </source>
</evidence>
<comment type="caution">
    <text evidence="2">The sequence shown here is derived from an EMBL/GenBank/DDBJ whole genome shotgun (WGS) entry which is preliminary data.</text>
</comment>
<gene>
    <name evidence="2" type="ORF">GCM10010919_17030</name>
</gene>
<evidence type="ECO:0000313" key="3">
    <source>
        <dbReference type="Proteomes" id="UP000659697"/>
    </source>
</evidence>
<proteinExistence type="predicted"/>
<keyword evidence="3" id="KW-1185">Reference proteome</keyword>
<reference evidence="3" key="1">
    <citation type="journal article" date="2019" name="Int. J. Syst. Evol. Microbiol.">
        <title>The Global Catalogue of Microorganisms (GCM) 10K type strain sequencing project: providing services to taxonomists for standard genome sequencing and annotation.</title>
        <authorList>
            <consortium name="The Broad Institute Genomics Platform"/>
            <consortium name="The Broad Institute Genome Sequencing Center for Infectious Disease"/>
            <person name="Wu L."/>
            <person name="Ma J."/>
        </authorList>
    </citation>
    <scope>NUCLEOTIDE SEQUENCE [LARGE SCALE GENOMIC DNA]</scope>
    <source>
        <strain evidence="3">CGMCC 1.7003</strain>
    </source>
</reference>
<evidence type="ECO:0000256" key="1">
    <source>
        <dbReference type="SAM" id="MobiDB-lite"/>
    </source>
</evidence>
<name>A0ABQ3KYS6_9ALTE</name>
<accession>A0ABQ3KYS6</accession>
<dbReference type="Proteomes" id="UP000659697">
    <property type="component" value="Unassembled WGS sequence"/>
</dbReference>